<dbReference type="AlphaFoldDB" id="A0A0C3M8H2"/>
<keyword evidence="3" id="KW-1185">Reference proteome</keyword>
<protein>
    <submittedName>
        <fullName evidence="2">Uncharacterized protein</fullName>
    </submittedName>
</protein>
<evidence type="ECO:0000313" key="2">
    <source>
        <dbReference type="EMBL" id="KIO42743.1"/>
    </source>
</evidence>
<dbReference type="Proteomes" id="UP000031980">
    <property type="component" value="Unassembled WGS sequence"/>
</dbReference>
<sequence>IIQGAFFWLSNEEVPIDVRRPTPPDNKVYPSETGMYITKIMFMGVFPFLLLFIAIFIWIRRRGR</sequence>
<name>A0A0C3M8H2_9PORP</name>
<keyword evidence="1" id="KW-0812">Transmembrane</keyword>
<gene>
    <name evidence="2" type="ORF">BA92_14435</name>
</gene>
<keyword evidence="1" id="KW-1133">Transmembrane helix</keyword>
<evidence type="ECO:0000256" key="1">
    <source>
        <dbReference type="SAM" id="Phobius"/>
    </source>
</evidence>
<dbReference type="EMBL" id="JPIU01000050">
    <property type="protein sequence ID" value="KIO42743.1"/>
    <property type="molecule type" value="Genomic_DNA"/>
</dbReference>
<comment type="caution">
    <text evidence="2">The sequence shown here is derived from an EMBL/GenBank/DDBJ whole genome shotgun (WGS) entry which is preliminary data.</text>
</comment>
<reference evidence="2 3" key="1">
    <citation type="submission" date="2014-07" db="EMBL/GenBank/DDBJ databases">
        <title>Porphyromonadaceae bacterium OUH 308042 = ATCC BAA-2681 = DSM 28342 draft genome.</title>
        <authorList>
            <person name="Sydenham T.V."/>
            <person name="Hasman H."/>
            <person name="Justensen U.S."/>
        </authorList>
    </citation>
    <scope>NUCLEOTIDE SEQUENCE [LARGE SCALE GENOMIC DNA]</scope>
    <source>
        <strain evidence="2 3">OUH 308042</strain>
    </source>
</reference>
<proteinExistence type="predicted"/>
<dbReference type="RefSeq" id="WP_041502519.1">
    <property type="nucleotide sequence ID" value="NZ_JPIT01000009.1"/>
</dbReference>
<accession>A0A0C3M8H2</accession>
<keyword evidence="1" id="KW-0472">Membrane</keyword>
<feature type="non-terminal residue" evidence="2">
    <location>
        <position position="1"/>
    </location>
</feature>
<evidence type="ECO:0000313" key="3">
    <source>
        <dbReference type="Proteomes" id="UP000031980"/>
    </source>
</evidence>
<organism evidence="2 3">
    <name type="scientific">Sanguibacteroides justesenii</name>
    <dbReference type="NCBI Taxonomy" id="1547597"/>
    <lineage>
        <taxon>Bacteria</taxon>
        <taxon>Pseudomonadati</taxon>
        <taxon>Bacteroidota</taxon>
        <taxon>Bacteroidia</taxon>
        <taxon>Bacteroidales</taxon>
        <taxon>Porphyromonadaceae</taxon>
        <taxon>Sanguibacteroides</taxon>
    </lineage>
</organism>
<feature type="transmembrane region" description="Helical" evidence="1">
    <location>
        <begin position="36"/>
        <end position="59"/>
    </location>
</feature>